<organism evidence="1 2">
    <name type="scientific">Fusicatenibacter faecihominis</name>
    <dbReference type="NCBI Taxonomy" id="2881276"/>
    <lineage>
        <taxon>Bacteria</taxon>
        <taxon>Bacillati</taxon>
        <taxon>Bacillota</taxon>
        <taxon>Clostridia</taxon>
        <taxon>Lachnospirales</taxon>
        <taxon>Lachnospiraceae</taxon>
        <taxon>Fusicatenibacter</taxon>
    </lineage>
</organism>
<dbReference type="EMBL" id="JAJEPR010000005">
    <property type="protein sequence ID" value="MCC2189035.1"/>
    <property type="molecule type" value="Genomic_DNA"/>
</dbReference>
<evidence type="ECO:0000313" key="2">
    <source>
        <dbReference type="Proteomes" id="UP001197875"/>
    </source>
</evidence>
<dbReference type="AlphaFoldDB" id="A0AAE3DR53"/>
<sequence>MGLLQEWREIAYNQEADKKQLQKFWTEYFLIEKGIYEKLLSNPDEVVKGTVKELADKYGIKVLTMAGFLDGINDSLKVPNPIETMDENTEVTLAFDKEMLYKNMVDAKADWLYDLPMWDEIFEPDHKKKLFIEAKKANTVVKGPKIGRNDPCPCGSGKKYKYCCGRNK</sequence>
<dbReference type="InterPro" id="IPR004027">
    <property type="entry name" value="SEC_C_motif"/>
</dbReference>
<gene>
    <name evidence="1" type="ORF">LKD71_04230</name>
</gene>
<accession>A0AAE3DR53</accession>
<protein>
    <submittedName>
        <fullName evidence="1">SEC-C domain-containing protein</fullName>
    </submittedName>
</protein>
<dbReference type="Gene3D" id="3.10.450.50">
    <property type="match status" value="1"/>
</dbReference>
<dbReference type="Proteomes" id="UP001197875">
    <property type="component" value="Unassembled WGS sequence"/>
</dbReference>
<evidence type="ECO:0000313" key="1">
    <source>
        <dbReference type="EMBL" id="MCC2189035.1"/>
    </source>
</evidence>
<proteinExistence type="predicted"/>
<dbReference type="PANTHER" id="PTHR33747:SF1">
    <property type="entry name" value="ADENYLATE CYCLASE-ASSOCIATED CAP C-TERMINAL DOMAIN-CONTAINING PROTEIN"/>
    <property type="match status" value="1"/>
</dbReference>
<reference evidence="1 2" key="1">
    <citation type="submission" date="2021-10" db="EMBL/GenBank/DDBJ databases">
        <title>Anaerobic single-cell dispensing facilitates the cultivation of human gut bacteria.</title>
        <authorList>
            <person name="Afrizal A."/>
        </authorList>
    </citation>
    <scope>NUCLEOTIDE SEQUENCE [LARGE SCALE GENOMIC DNA]</scope>
    <source>
        <strain evidence="1 2">CLA-AA-H277</strain>
    </source>
</reference>
<name>A0AAE3DR53_9FIRM</name>
<dbReference type="NCBIfam" id="NF004088">
    <property type="entry name" value="PRK05590.1"/>
    <property type="match status" value="1"/>
</dbReference>
<keyword evidence="2" id="KW-1185">Reference proteome</keyword>
<dbReference type="SUPFAM" id="SSF103642">
    <property type="entry name" value="Sec-C motif"/>
    <property type="match status" value="1"/>
</dbReference>
<dbReference type="Pfam" id="PF02810">
    <property type="entry name" value="SEC-C"/>
    <property type="match status" value="1"/>
</dbReference>
<dbReference type="PANTHER" id="PTHR33747">
    <property type="entry name" value="UPF0225 PROTEIN SCO1677"/>
    <property type="match status" value="1"/>
</dbReference>
<dbReference type="RefSeq" id="WP_178045698.1">
    <property type="nucleotide sequence ID" value="NZ_JAJEPR010000005.1"/>
</dbReference>
<comment type="caution">
    <text evidence="1">The sequence shown here is derived from an EMBL/GenBank/DDBJ whole genome shotgun (WGS) entry which is preliminary data.</text>
</comment>